<organism evidence="2 3">
    <name type="scientific">Laccaria amethystina LaAM-08-1</name>
    <dbReference type="NCBI Taxonomy" id="1095629"/>
    <lineage>
        <taxon>Eukaryota</taxon>
        <taxon>Fungi</taxon>
        <taxon>Dikarya</taxon>
        <taxon>Basidiomycota</taxon>
        <taxon>Agaricomycotina</taxon>
        <taxon>Agaricomycetes</taxon>
        <taxon>Agaricomycetidae</taxon>
        <taxon>Agaricales</taxon>
        <taxon>Agaricineae</taxon>
        <taxon>Hydnangiaceae</taxon>
        <taxon>Laccaria</taxon>
    </lineage>
</organism>
<gene>
    <name evidence="2" type="ORF">K443DRAFT_15251</name>
</gene>
<dbReference type="AlphaFoldDB" id="A0A0C9WLM7"/>
<dbReference type="HOGENOM" id="CLU_2413602_0_0_1"/>
<proteinExistence type="predicted"/>
<evidence type="ECO:0000313" key="3">
    <source>
        <dbReference type="Proteomes" id="UP000054477"/>
    </source>
</evidence>
<accession>A0A0C9WLM7</accession>
<feature type="region of interest" description="Disordered" evidence="1">
    <location>
        <begin position="1"/>
        <end position="29"/>
    </location>
</feature>
<dbReference type="EMBL" id="KN839191">
    <property type="protein sequence ID" value="KIJ90430.1"/>
    <property type="molecule type" value="Genomic_DNA"/>
</dbReference>
<evidence type="ECO:0000313" key="2">
    <source>
        <dbReference type="EMBL" id="KIJ90430.1"/>
    </source>
</evidence>
<feature type="region of interest" description="Disordered" evidence="1">
    <location>
        <begin position="44"/>
        <end position="72"/>
    </location>
</feature>
<keyword evidence="3" id="KW-1185">Reference proteome</keyword>
<name>A0A0C9WLM7_9AGAR</name>
<evidence type="ECO:0000256" key="1">
    <source>
        <dbReference type="SAM" id="MobiDB-lite"/>
    </source>
</evidence>
<protein>
    <submittedName>
        <fullName evidence="2">Uncharacterized protein</fullName>
    </submittedName>
</protein>
<reference evidence="2 3" key="1">
    <citation type="submission" date="2014-04" db="EMBL/GenBank/DDBJ databases">
        <authorList>
            <consortium name="DOE Joint Genome Institute"/>
            <person name="Kuo A."/>
            <person name="Kohler A."/>
            <person name="Nagy L.G."/>
            <person name="Floudas D."/>
            <person name="Copeland A."/>
            <person name="Barry K.W."/>
            <person name="Cichocki N."/>
            <person name="Veneault-Fourrey C."/>
            <person name="LaButti K."/>
            <person name="Lindquist E.A."/>
            <person name="Lipzen A."/>
            <person name="Lundell T."/>
            <person name="Morin E."/>
            <person name="Murat C."/>
            <person name="Sun H."/>
            <person name="Tunlid A."/>
            <person name="Henrissat B."/>
            <person name="Grigoriev I.V."/>
            <person name="Hibbett D.S."/>
            <person name="Martin F."/>
            <person name="Nordberg H.P."/>
            <person name="Cantor M.N."/>
            <person name="Hua S.X."/>
        </authorList>
    </citation>
    <scope>NUCLEOTIDE SEQUENCE [LARGE SCALE GENOMIC DNA]</scope>
    <source>
        <strain evidence="2 3">LaAM-08-1</strain>
    </source>
</reference>
<sequence>MSLTATSPQRHVRRSQRGSGEGGTAPRVMGTVELVLPRCTEYSKRATAPMPRGRCKSRQHPNKTMTNGANERRPTHATYVAWVLGYALPERR</sequence>
<reference evidence="3" key="2">
    <citation type="submission" date="2015-01" db="EMBL/GenBank/DDBJ databases">
        <title>Evolutionary Origins and Diversification of the Mycorrhizal Mutualists.</title>
        <authorList>
            <consortium name="DOE Joint Genome Institute"/>
            <consortium name="Mycorrhizal Genomics Consortium"/>
            <person name="Kohler A."/>
            <person name="Kuo A."/>
            <person name="Nagy L.G."/>
            <person name="Floudas D."/>
            <person name="Copeland A."/>
            <person name="Barry K.W."/>
            <person name="Cichocki N."/>
            <person name="Veneault-Fourrey C."/>
            <person name="LaButti K."/>
            <person name="Lindquist E.A."/>
            <person name="Lipzen A."/>
            <person name="Lundell T."/>
            <person name="Morin E."/>
            <person name="Murat C."/>
            <person name="Riley R."/>
            <person name="Ohm R."/>
            <person name="Sun H."/>
            <person name="Tunlid A."/>
            <person name="Henrissat B."/>
            <person name="Grigoriev I.V."/>
            <person name="Hibbett D.S."/>
            <person name="Martin F."/>
        </authorList>
    </citation>
    <scope>NUCLEOTIDE SEQUENCE [LARGE SCALE GENOMIC DNA]</scope>
    <source>
        <strain evidence="3">LaAM-08-1</strain>
    </source>
</reference>
<dbReference type="Proteomes" id="UP000054477">
    <property type="component" value="Unassembled WGS sequence"/>
</dbReference>